<dbReference type="Pfam" id="PF16537">
    <property type="entry name" value="T2SSB"/>
    <property type="match status" value="1"/>
</dbReference>
<proteinExistence type="predicted"/>
<dbReference type="eggNOG" id="COG3267">
    <property type="taxonomic scope" value="Bacteria"/>
</dbReference>
<keyword evidence="2" id="KW-0812">Transmembrane</keyword>
<evidence type="ECO:0000256" key="2">
    <source>
        <dbReference type="SAM" id="Phobius"/>
    </source>
</evidence>
<evidence type="ECO:0000313" key="4">
    <source>
        <dbReference type="EMBL" id="EKE83709.1"/>
    </source>
</evidence>
<feature type="compositionally biased region" description="Low complexity" evidence="1">
    <location>
        <begin position="118"/>
        <end position="135"/>
    </location>
</feature>
<dbReference type="EMBL" id="AMRG01000008">
    <property type="protein sequence ID" value="EKE83709.1"/>
    <property type="molecule type" value="Genomic_DNA"/>
</dbReference>
<accession>K2KMP2</accession>
<protein>
    <submittedName>
        <fullName evidence="4">General secretion pathway protein B</fullName>
    </submittedName>
</protein>
<feature type="transmembrane region" description="Helical" evidence="2">
    <location>
        <begin position="44"/>
        <end position="63"/>
    </location>
</feature>
<reference evidence="4 5" key="1">
    <citation type="journal article" date="2012" name="J. Bacteriol.">
        <title>Genome Sequence of Idiomarina xiamenensis Type Strain 10-D-4.</title>
        <authorList>
            <person name="Lai Q."/>
            <person name="Wang L."/>
            <person name="Wang W."/>
            <person name="Shao Z."/>
        </authorList>
    </citation>
    <scope>NUCLEOTIDE SEQUENCE [LARGE SCALE GENOMIC DNA]</scope>
    <source>
        <strain evidence="4 5">10-D-4</strain>
    </source>
</reference>
<dbReference type="Proteomes" id="UP000014115">
    <property type="component" value="Unassembled WGS sequence"/>
</dbReference>
<gene>
    <name evidence="4" type="ORF">A10D4_07670</name>
</gene>
<dbReference type="InterPro" id="IPR032389">
    <property type="entry name" value="GspB_C"/>
</dbReference>
<dbReference type="RefSeq" id="WP_008488753.1">
    <property type="nucleotide sequence ID" value="NZ_AMRG01000008.1"/>
</dbReference>
<dbReference type="STRING" id="740709.A10D4_07670"/>
<keyword evidence="2" id="KW-0472">Membrane</keyword>
<feature type="region of interest" description="Disordered" evidence="1">
    <location>
        <begin position="117"/>
        <end position="136"/>
    </location>
</feature>
<evidence type="ECO:0000259" key="3">
    <source>
        <dbReference type="Pfam" id="PF16537"/>
    </source>
</evidence>
<organism evidence="4 5">
    <name type="scientific">Idiomarina xiamenensis 10-D-4</name>
    <dbReference type="NCBI Taxonomy" id="740709"/>
    <lineage>
        <taxon>Bacteria</taxon>
        <taxon>Pseudomonadati</taxon>
        <taxon>Pseudomonadota</taxon>
        <taxon>Gammaproteobacteria</taxon>
        <taxon>Alteromonadales</taxon>
        <taxon>Idiomarinaceae</taxon>
        <taxon>Idiomarina</taxon>
    </lineage>
</organism>
<dbReference type="AlphaFoldDB" id="K2KMP2"/>
<evidence type="ECO:0000313" key="5">
    <source>
        <dbReference type="Proteomes" id="UP000014115"/>
    </source>
</evidence>
<feature type="domain" description="Type II secretion system protein GspB C-terminal" evidence="3">
    <location>
        <begin position="186"/>
        <end position="244"/>
    </location>
</feature>
<sequence>MSAILKALRKQQSPLLQERHPIAAGLLSNRHGSAEGQATLKRSLLVVTALVVGAALGFTLQYLRGADSVMLTENKRPAAEGQAAPLSANHSVPLNWGEATAIPEVQLNWRNVDTVSVEPAQTEPSSAPSASSQPALQTLNRDAVSPELLARFEQAVAATTSADNRRQPDSVIPNLTELSASFQQRVPKFAYNSHMYSSLGQQRWIKLNDRVLREGDRWQGIEVVSIEPQRTVLDLNGELFSVEALTDWQ</sequence>
<keyword evidence="5" id="KW-1185">Reference proteome</keyword>
<dbReference type="OrthoDB" id="5432325at2"/>
<comment type="caution">
    <text evidence="4">The sequence shown here is derived from an EMBL/GenBank/DDBJ whole genome shotgun (WGS) entry which is preliminary data.</text>
</comment>
<keyword evidence="2" id="KW-1133">Transmembrane helix</keyword>
<name>K2KMP2_9GAMM</name>
<dbReference type="PATRIC" id="fig|740709.3.peg.1559"/>
<dbReference type="GO" id="GO:0015627">
    <property type="term" value="C:type II protein secretion system complex"/>
    <property type="evidence" value="ECO:0007669"/>
    <property type="project" value="InterPro"/>
</dbReference>
<evidence type="ECO:0000256" key="1">
    <source>
        <dbReference type="SAM" id="MobiDB-lite"/>
    </source>
</evidence>